<accession>A0AAE0BUF0</accession>
<feature type="domain" description="Sialidase" evidence="2">
    <location>
        <begin position="105"/>
        <end position="401"/>
    </location>
</feature>
<organism evidence="3 4">
    <name type="scientific">Cymbomonas tetramitiformis</name>
    <dbReference type="NCBI Taxonomy" id="36881"/>
    <lineage>
        <taxon>Eukaryota</taxon>
        <taxon>Viridiplantae</taxon>
        <taxon>Chlorophyta</taxon>
        <taxon>Pyramimonadophyceae</taxon>
        <taxon>Pyramimonadales</taxon>
        <taxon>Pyramimonadaceae</taxon>
        <taxon>Cymbomonas</taxon>
    </lineage>
</organism>
<dbReference type="CDD" id="cd15482">
    <property type="entry name" value="Sialidase_non-viral"/>
    <property type="match status" value="1"/>
</dbReference>
<dbReference type="InterPro" id="IPR011040">
    <property type="entry name" value="Sialidase"/>
</dbReference>
<dbReference type="EMBL" id="LGRX02033268">
    <property type="protein sequence ID" value="KAK3241977.1"/>
    <property type="molecule type" value="Genomic_DNA"/>
</dbReference>
<protein>
    <recommendedName>
        <fullName evidence="2">Sialidase domain-containing protein</fullName>
    </recommendedName>
</protein>
<reference evidence="3 4" key="1">
    <citation type="journal article" date="2015" name="Genome Biol. Evol.">
        <title>Comparative Genomics of a Bacterivorous Green Alga Reveals Evolutionary Causalities and Consequences of Phago-Mixotrophic Mode of Nutrition.</title>
        <authorList>
            <person name="Burns J.A."/>
            <person name="Paasch A."/>
            <person name="Narechania A."/>
            <person name="Kim E."/>
        </authorList>
    </citation>
    <scope>NUCLEOTIDE SEQUENCE [LARGE SCALE GENOMIC DNA]</scope>
    <source>
        <strain evidence="3 4">PLY_AMNH</strain>
    </source>
</reference>
<dbReference type="AlphaFoldDB" id="A0AAE0BUF0"/>
<proteinExistence type="predicted"/>
<keyword evidence="1" id="KW-0812">Transmembrane</keyword>
<dbReference type="PANTHER" id="PTHR43752:SF2">
    <property type="entry name" value="BNR_ASP-BOX REPEAT FAMILY PROTEIN"/>
    <property type="match status" value="1"/>
</dbReference>
<gene>
    <name evidence="3" type="ORF">CYMTET_48301</name>
</gene>
<evidence type="ECO:0000313" key="3">
    <source>
        <dbReference type="EMBL" id="KAK3241977.1"/>
    </source>
</evidence>
<dbReference type="InterPro" id="IPR036278">
    <property type="entry name" value="Sialidase_sf"/>
</dbReference>
<feature type="transmembrane region" description="Helical" evidence="1">
    <location>
        <begin position="20"/>
        <end position="38"/>
    </location>
</feature>
<keyword evidence="4" id="KW-1185">Reference proteome</keyword>
<comment type="caution">
    <text evidence="3">The sequence shown here is derived from an EMBL/GenBank/DDBJ whole genome shotgun (WGS) entry which is preliminary data.</text>
</comment>
<dbReference type="SUPFAM" id="SSF50939">
    <property type="entry name" value="Sialidases"/>
    <property type="match status" value="1"/>
</dbReference>
<dbReference type="Proteomes" id="UP001190700">
    <property type="component" value="Unassembled WGS sequence"/>
</dbReference>
<evidence type="ECO:0000313" key="4">
    <source>
        <dbReference type="Proteomes" id="UP001190700"/>
    </source>
</evidence>
<keyword evidence="1" id="KW-1133">Transmembrane helix</keyword>
<evidence type="ECO:0000259" key="2">
    <source>
        <dbReference type="Pfam" id="PF13088"/>
    </source>
</evidence>
<evidence type="ECO:0000256" key="1">
    <source>
        <dbReference type="SAM" id="Phobius"/>
    </source>
</evidence>
<dbReference type="PANTHER" id="PTHR43752">
    <property type="entry name" value="BNR/ASP-BOX REPEAT FAMILY PROTEIN"/>
    <property type="match status" value="1"/>
</dbReference>
<keyword evidence="1" id="KW-0472">Membrane</keyword>
<dbReference type="Gene3D" id="2.120.10.10">
    <property type="match status" value="1"/>
</dbReference>
<sequence>MDSPSKRGKNLKNRSCSKSCLIFCLAIFVIFLLPHMKFGGFKERRPLPPPTGPIFSGNCDRPKRRMTSKWPLQAPDHLKNTMVHLSKPGETQYAHMAMIESMANGTLVAAFQASSGVEGSNDQHIVYATSTDVAGLYWTPAEPLPVPRMAAQWSPVMHTDSKGHLWLFYTEGRNCKFNVSPPRWMPGGDIKVTKWTPSSSKWKTPRTIYPQSAGGGVPKVLANKMIVLSSGEWALPYWSEKHSTGTCAFDSTAEGAAGLLVSKNEGWDWEPRGSVTSGATWLIENTVVELDDGKLLMFFRTLKGLIYRSTSADKGYSWTIAEATSLPNPDSKIHMLKLDDGMLALAYNNHGKLTRSLRRSRTFLDVAVSANQGSTWTKLARLESAEQPGLRAHYPTLHQVGCTLYVAYSKFYHEEYAYRSTNSSAELGINLAALDLR</sequence>
<name>A0AAE0BUF0_9CHLO</name>
<dbReference type="Pfam" id="PF13088">
    <property type="entry name" value="BNR_2"/>
    <property type="match status" value="1"/>
</dbReference>